<evidence type="ECO:0000256" key="1">
    <source>
        <dbReference type="ARBA" id="ARBA00022603"/>
    </source>
</evidence>
<dbReference type="Pfam" id="PF00856">
    <property type="entry name" value="SET"/>
    <property type="match status" value="1"/>
</dbReference>
<dbReference type="Gene3D" id="3.90.1410.10">
    <property type="entry name" value="set domain protein methyltransferase, domain 1"/>
    <property type="match status" value="1"/>
</dbReference>
<dbReference type="EMBL" id="QZBD01000341">
    <property type="protein sequence ID" value="THY18700.1"/>
    <property type="molecule type" value="Genomic_DNA"/>
</dbReference>
<protein>
    <submittedName>
        <fullName evidence="5">SET domain-containing protein RMS1</fullName>
    </submittedName>
</protein>
<dbReference type="GO" id="GO:0005634">
    <property type="term" value="C:nucleus"/>
    <property type="evidence" value="ECO:0007669"/>
    <property type="project" value="UniProtKB-SubCell"/>
</dbReference>
<organism evidence="5 6">
    <name type="scientific">Aureobasidium pullulans</name>
    <name type="common">Black yeast</name>
    <name type="synonym">Pullularia pullulans</name>
    <dbReference type="NCBI Taxonomy" id="5580"/>
    <lineage>
        <taxon>Eukaryota</taxon>
        <taxon>Fungi</taxon>
        <taxon>Dikarya</taxon>
        <taxon>Ascomycota</taxon>
        <taxon>Pezizomycotina</taxon>
        <taxon>Dothideomycetes</taxon>
        <taxon>Dothideomycetidae</taxon>
        <taxon>Dothideales</taxon>
        <taxon>Saccotheciaceae</taxon>
        <taxon>Aureobasidium</taxon>
    </lineage>
</organism>
<feature type="domain" description="SET" evidence="4">
    <location>
        <begin position="32"/>
        <end position="291"/>
    </location>
</feature>
<dbReference type="PANTHER" id="PTHR13271:SF34">
    <property type="entry name" value="N-LYSINE METHYLTRANSFERASE SETD6"/>
    <property type="match status" value="1"/>
</dbReference>
<sequence>MRSLFTKMADFQAKSDVFLNWFKSQSGATYDSRLQLTDLRDRGAGRGIIATSDIPAETDLFTIPRKSVISVENSELSKKLPRIFTGLKNLDADGDDGMADGDDEEEGLSMPDPWLDLIMVMVYEYLQGENSAWKTYFEVLPHSFDTLMFWGQSELNELQASAVKDKVGKESADEMFKTKVLPVVKAHEDVFYSAGSQKLSDEQVVELAHRMGSIIMAYAFDLENNEEDEDDEQEGWVQDLEGTQAMGMVPMADMLNADAEFNAHLNHGEDSLTMTSLREIKAGEEVLNYYGPLPNCDLLRRYGYTSAKHSRYDVVEVPWEIISSTIDKRFTGKKGALDEEEMEEGFVLERDSGEPDDTGINTYPAKFVGFPEELEEQVCQVIAPAMGISLDKGPNKAQRKQLKHTFFEIMDAVIPARLAQYGTTIEQDEQLFKNTDLEGRHRMAVFVRLGEKQLLKEAKAFIPAQLEKYKPVQEEEEGRSAKRQKR</sequence>
<dbReference type="Proteomes" id="UP000306584">
    <property type="component" value="Unassembled WGS sequence"/>
</dbReference>
<dbReference type="Pfam" id="PF09273">
    <property type="entry name" value="Rubis-subs-bind"/>
    <property type="match status" value="1"/>
</dbReference>
<evidence type="ECO:0000313" key="6">
    <source>
        <dbReference type="Proteomes" id="UP000306584"/>
    </source>
</evidence>
<evidence type="ECO:0000313" key="5">
    <source>
        <dbReference type="EMBL" id="THY18700.1"/>
    </source>
</evidence>
<evidence type="ECO:0000259" key="4">
    <source>
        <dbReference type="PROSITE" id="PS50280"/>
    </source>
</evidence>
<evidence type="ECO:0000256" key="3">
    <source>
        <dbReference type="ARBA" id="ARBA00022691"/>
    </source>
</evidence>
<dbReference type="InterPro" id="IPR050600">
    <property type="entry name" value="SETD3_SETD6_MTase"/>
</dbReference>
<dbReference type="GO" id="GO:0032259">
    <property type="term" value="P:methylation"/>
    <property type="evidence" value="ECO:0007669"/>
    <property type="project" value="UniProtKB-KW"/>
</dbReference>
<dbReference type="SUPFAM" id="SSF82199">
    <property type="entry name" value="SET domain"/>
    <property type="match status" value="1"/>
</dbReference>
<accession>A0A4S9KSX7</accession>
<proteinExistence type="predicted"/>
<name>A0A4S9KSX7_AURPU</name>
<dbReference type="AlphaFoldDB" id="A0A4S9KSX7"/>
<dbReference type="Gene3D" id="3.90.1420.10">
    <property type="entry name" value="Rubisco LSMT, substrate-binding domain"/>
    <property type="match status" value="1"/>
</dbReference>
<dbReference type="InterPro" id="IPR015353">
    <property type="entry name" value="Rubisco_LSMT_subst-bd"/>
</dbReference>
<keyword evidence="3" id="KW-0949">S-adenosyl-L-methionine</keyword>
<dbReference type="SUPFAM" id="SSF81822">
    <property type="entry name" value="RuBisCo LSMT C-terminal, substrate-binding domain"/>
    <property type="match status" value="1"/>
</dbReference>
<dbReference type="InterPro" id="IPR036464">
    <property type="entry name" value="Rubisco_LSMT_subst-bd_sf"/>
</dbReference>
<dbReference type="InterPro" id="IPR046341">
    <property type="entry name" value="SET_dom_sf"/>
</dbReference>
<keyword evidence="1" id="KW-0489">Methyltransferase</keyword>
<keyword evidence="2" id="KW-0808">Transferase</keyword>
<dbReference type="GO" id="GO:0016279">
    <property type="term" value="F:protein-lysine N-methyltransferase activity"/>
    <property type="evidence" value="ECO:0007669"/>
    <property type="project" value="UniProtKB-UniRule"/>
</dbReference>
<comment type="caution">
    <text evidence="5">The sequence shown here is derived from an EMBL/GenBank/DDBJ whole genome shotgun (WGS) entry which is preliminary data.</text>
</comment>
<evidence type="ECO:0000256" key="2">
    <source>
        <dbReference type="ARBA" id="ARBA00022679"/>
    </source>
</evidence>
<dbReference type="PANTHER" id="PTHR13271">
    <property type="entry name" value="UNCHARACTERIZED PUTATIVE METHYLTRANSFERASE"/>
    <property type="match status" value="1"/>
</dbReference>
<dbReference type="InterPro" id="IPR001214">
    <property type="entry name" value="SET_dom"/>
</dbReference>
<gene>
    <name evidence="5" type="ORF">D6D01_07215</name>
</gene>
<reference evidence="5 6" key="1">
    <citation type="submission" date="2018-10" db="EMBL/GenBank/DDBJ databases">
        <title>Fifty Aureobasidium pullulans genomes reveal a recombining polyextremotolerant generalist.</title>
        <authorList>
            <person name="Gostincar C."/>
            <person name="Turk M."/>
            <person name="Zajc J."/>
            <person name="Gunde-Cimerman N."/>
        </authorList>
    </citation>
    <scope>NUCLEOTIDE SEQUENCE [LARGE SCALE GENOMIC DNA]</scope>
    <source>
        <strain evidence="5 6">EXF-6604</strain>
    </source>
</reference>
<dbReference type="PROSITE" id="PS50280">
    <property type="entry name" value="SET"/>
    <property type="match status" value="1"/>
</dbReference>